<accession>A0A8H9KTV4</accession>
<dbReference type="SMART" id="SM00704">
    <property type="entry name" value="ZnF_CDGSH"/>
    <property type="match status" value="2"/>
</dbReference>
<dbReference type="Gene3D" id="3.40.5.90">
    <property type="entry name" value="CDGSH iron-sulfur domain, mitoNEET-type"/>
    <property type="match status" value="2"/>
</dbReference>
<gene>
    <name evidence="6" type="ORF">GCM10011516_21320</name>
</gene>
<organism evidence="6 7">
    <name type="scientific">Sphingobacterium cellulitidis</name>
    <dbReference type="NCBI Taxonomy" id="1768011"/>
    <lineage>
        <taxon>Bacteria</taxon>
        <taxon>Pseudomonadati</taxon>
        <taxon>Bacteroidota</taxon>
        <taxon>Sphingobacteriia</taxon>
        <taxon>Sphingobacteriales</taxon>
        <taxon>Sphingobacteriaceae</taxon>
        <taxon>Sphingobacterium</taxon>
    </lineage>
</organism>
<dbReference type="EMBL" id="BMKM01000004">
    <property type="protein sequence ID" value="GGE23363.1"/>
    <property type="molecule type" value="Genomic_DNA"/>
</dbReference>
<evidence type="ECO:0000256" key="4">
    <source>
        <dbReference type="ARBA" id="ARBA00023014"/>
    </source>
</evidence>
<reference evidence="6" key="1">
    <citation type="journal article" date="2014" name="Int. J. Syst. Evol. Microbiol.">
        <title>Complete genome sequence of Corynebacterium casei LMG S-19264T (=DSM 44701T), isolated from a smear-ripened cheese.</title>
        <authorList>
            <consortium name="US DOE Joint Genome Institute (JGI-PGF)"/>
            <person name="Walter F."/>
            <person name="Albersmeier A."/>
            <person name="Kalinowski J."/>
            <person name="Ruckert C."/>
        </authorList>
    </citation>
    <scope>NUCLEOTIDE SEQUENCE</scope>
    <source>
        <strain evidence="6">CGMCC 1.15966</strain>
    </source>
</reference>
<keyword evidence="1" id="KW-0001">2Fe-2S</keyword>
<dbReference type="InterPro" id="IPR042216">
    <property type="entry name" value="MitoNEET_CISD"/>
</dbReference>
<evidence type="ECO:0000313" key="7">
    <source>
        <dbReference type="Proteomes" id="UP000614460"/>
    </source>
</evidence>
<reference evidence="6" key="2">
    <citation type="submission" date="2020-09" db="EMBL/GenBank/DDBJ databases">
        <authorList>
            <person name="Sun Q."/>
            <person name="Zhou Y."/>
        </authorList>
    </citation>
    <scope>NUCLEOTIDE SEQUENCE</scope>
    <source>
        <strain evidence="6">CGMCC 1.15966</strain>
    </source>
</reference>
<keyword evidence="7" id="KW-1185">Reference proteome</keyword>
<protein>
    <submittedName>
        <fullName evidence="6">Iron-binding protein</fullName>
    </submittedName>
</protein>
<evidence type="ECO:0000256" key="3">
    <source>
        <dbReference type="ARBA" id="ARBA00023004"/>
    </source>
</evidence>
<dbReference type="Pfam" id="PF09360">
    <property type="entry name" value="zf-CDGSH"/>
    <property type="match status" value="2"/>
</dbReference>
<dbReference type="PANTHER" id="PTHR46491">
    <property type="entry name" value="CDGSH IRON SULFUR DOMAIN PROTEIN HOMOLOG"/>
    <property type="match status" value="1"/>
</dbReference>
<feature type="domain" description="Iron-binding zinc finger CDGSH type" evidence="5">
    <location>
        <begin position="206"/>
        <end position="243"/>
    </location>
</feature>
<evidence type="ECO:0000313" key="6">
    <source>
        <dbReference type="EMBL" id="GGE23363.1"/>
    </source>
</evidence>
<dbReference type="GO" id="GO:0051537">
    <property type="term" value="F:2 iron, 2 sulfur cluster binding"/>
    <property type="evidence" value="ECO:0007669"/>
    <property type="project" value="UniProtKB-KW"/>
</dbReference>
<evidence type="ECO:0000259" key="5">
    <source>
        <dbReference type="SMART" id="SM00704"/>
    </source>
</evidence>
<dbReference type="PANTHER" id="PTHR46491:SF3">
    <property type="entry name" value="CDGSH IRON-SULFUR DOMAIN-CONTAINING PROTEIN 3, MITOCHONDRIAL"/>
    <property type="match status" value="1"/>
</dbReference>
<dbReference type="AlphaFoldDB" id="A0A8H9KTV4"/>
<proteinExistence type="predicted"/>
<sequence length="257" mass="28471">MKLEKDKLDIQLGTELNKEDISIEVTKDGPYVLHGKAQIIQQFIIANNAGISIAYQEGKEFKAEDTDTYLCRCGLSKNKPYCDNSHLKARENGVDLTETATFKPEFVTAEIIEGPVVSLSDDEKLCAFARFCDNGQRIWNEVMEANHESIELSVSMAHHCPAGRLIVWDGGKPIEDKDIKPRVGLVEDMPNSCAGPLALWGGIPLKSANGKYYEVRNRQTLCRCGQSSNKPFCDGTHASMGFQDGLDKQPNPDGEVY</sequence>
<evidence type="ECO:0000256" key="1">
    <source>
        <dbReference type="ARBA" id="ARBA00022714"/>
    </source>
</evidence>
<evidence type="ECO:0000256" key="2">
    <source>
        <dbReference type="ARBA" id="ARBA00022723"/>
    </source>
</evidence>
<keyword evidence="4" id="KW-0411">Iron-sulfur</keyword>
<dbReference type="GO" id="GO:0046872">
    <property type="term" value="F:metal ion binding"/>
    <property type="evidence" value="ECO:0007669"/>
    <property type="project" value="UniProtKB-KW"/>
</dbReference>
<dbReference type="InterPro" id="IPR052950">
    <property type="entry name" value="CISD"/>
</dbReference>
<dbReference type="GO" id="GO:0005737">
    <property type="term" value="C:cytoplasm"/>
    <property type="evidence" value="ECO:0007669"/>
    <property type="project" value="UniProtKB-ARBA"/>
</dbReference>
<name>A0A8H9KTV4_9SPHI</name>
<feature type="domain" description="Iron-binding zinc finger CDGSH type" evidence="5">
    <location>
        <begin position="56"/>
        <end position="92"/>
    </location>
</feature>
<dbReference type="RefSeq" id="WP_182499387.1">
    <property type="nucleotide sequence ID" value="NZ_BMKM01000004.1"/>
</dbReference>
<comment type="caution">
    <text evidence="6">The sequence shown here is derived from an EMBL/GenBank/DDBJ whole genome shotgun (WGS) entry which is preliminary data.</text>
</comment>
<dbReference type="InterPro" id="IPR018967">
    <property type="entry name" value="FeS-contain_CDGSH-typ"/>
</dbReference>
<keyword evidence="2" id="KW-0479">Metal-binding</keyword>
<keyword evidence="3" id="KW-0408">Iron</keyword>
<dbReference type="Proteomes" id="UP000614460">
    <property type="component" value="Unassembled WGS sequence"/>
</dbReference>